<dbReference type="AlphaFoldDB" id="A0A699IUJ4"/>
<name>A0A699IUJ4_TANCI</name>
<evidence type="ECO:0000313" key="2">
    <source>
        <dbReference type="EMBL" id="GEZ87213.1"/>
    </source>
</evidence>
<dbReference type="EMBL" id="BKCJ010335324">
    <property type="protein sequence ID" value="GEZ87213.1"/>
    <property type="molecule type" value="Genomic_DNA"/>
</dbReference>
<sequence length="459" mass="50800">MIAILEKSKHNVDFHHIVDFVEASHIRYALTINPTVYVSHIRQFWSTSRIETTNRGTKILATVDGKPMTISESSIRRNLKMNDEEGISTLPDAELFENLALMGYNILPNQKFTFQKGTKILAAVDGKPKTIFKSSIRRNLIVNDEEGISTLPDSELFENLALMGYNILPNQKFTIQKGFNKFSSNIATAVGEGSGTLTEPHHTPSYEAQQSLLHDSSSPLHPTATTETIPTVTLTDIPTLRQYSRRATRIAQSKALPTTIAEPVSFGRSLEIGKEACVERSTERGTVSVPPVAEVSNIGVPTGSGLVPTVSAIFTTASVVTPYSRRKEEELQMLIDGLDRNNEVIAKHLHEYEQYAADLTIGEKIKLINELSSEATLDGKPNISERAREIIGRLSGWEDTQQSTNFFGYAKTDGHRKSKSDVDLVQDKEMIEASSLDKAFDSGNLIKDEVSSLGEDCWE</sequence>
<proteinExistence type="predicted"/>
<reference evidence="2" key="1">
    <citation type="journal article" date="2019" name="Sci. Rep.">
        <title>Draft genome of Tanacetum cinerariifolium, the natural source of mosquito coil.</title>
        <authorList>
            <person name="Yamashiro T."/>
            <person name="Shiraishi A."/>
            <person name="Satake H."/>
            <person name="Nakayama K."/>
        </authorList>
    </citation>
    <scope>NUCLEOTIDE SEQUENCE</scope>
</reference>
<gene>
    <name evidence="2" type="ORF">Tci_559186</name>
</gene>
<evidence type="ECO:0000256" key="1">
    <source>
        <dbReference type="SAM" id="MobiDB-lite"/>
    </source>
</evidence>
<evidence type="ECO:0008006" key="3">
    <source>
        <dbReference type="Google" id="ProtNLM"/>
    </source>
</evidence>
<organism evidence="2">
    <name type="scientific">Tanacetum cinerariifolium</name>
    <name type="common">Dalmatian daisy</name>
    <name type="synonym">Chrysanthemum cinerariifolium</name>
    <dbReference type="NCBI Taxonomy" id="118510"/>
    <lineage>
        <taxon>Eukaryota</taxon>
        <taxon>Viridiplantae</taxon>
        <taxon>Streptophyta</taxon>
        <taxon>Embryophyta</taxon>
        <taxon>Tracheophyta</taxon>
        <taxon>Spermatophyta</taxon>
        <taxon>Magnoliopsida</taxon>
        <taxon>eudicotyledons</taxon>
        <taxon>Gunneridae</taxon>
        <taxon>Pentapetalae</taxon>
        <taxon>asterids</taxon>
        <taxon>campanulids</taxon>
        <taxon>Asterales</taxon>
        <taxon>Asteraceae</taxon>
        <taxon>Asteroideae</taxon>
        <taxon>Anthemideae</taxon>
        <taxon>Anthemidinae</taxon>
        <taxon>Tanacetum</taxon>
    </lineage>
</organism>
<comment type="caution">
    <text evidence="2">The sequence shown here is derived from an EMBL/GenBank/DDBJ whole genome shotgun (WGS) entry which is preliminary data.</text>
</comment>
<feature type="region of interest" description="Disordered" evidence="1">
    <location>
        <begin position="209"/>
        <end position="229"/>
    </location>
</feature>
<feature type="compositionally biased region" description="Low complexity" evidence="1">
    <location>
        <begin position="211"/>
        <end position="229"/>
    </location>
</feature>
<accession>A0A699IUJ4</accession>
<protein>
    <recommendedName>
        <fullName evidence="3">Xylulose kinase-1</fullName>
    </recommendedName>
</protein>